<reference evidence="1 3" key="1">
    <citation type="submission" date="2017-09" db="EMBL/GenBank/DDBJ databases">
        <title>Bacterial strain isolated from the female urinary microbiota.</title>
        <authorList>
            <person name="Thomas-White K."/>
            <person name="Kumar N."/>
            <person name="Forster S."/>
            <person name="Putonti C."/>
            <person name="Lawley T."/>
            <person name="Wolfe A.J."/>
        </authorList>
    </citation>
    <scope>NUCLEOTIDE SEQUENCE [LARGE SCALE GENOMIC DNA]</scope>
    <source>
        <strain evidence="1 3">UMB0186</strain>
    </source>
</reference>
<organism evidence="1 3">
    <name type="scientific">Gemella sanguinis</name>
    <dbReference type="NCBI Taxonomy" id="84135"/>
    <lineage>
        <taxon>Bacteria</taxon>
        <taxon>Bacillati</taxon>
        <taxon>Bacillota</taxon>
        <taxon>Bacilli</taxon>
        <taxon>Bacillales</taxon>
        <taxon>Gemellaceae</taxon>
        <taxon>Gemella</taxon>
    </lineage>
</organism>
<dbReference type="GeneID" id="84802069"/>
<protein>
    <submittedName>
        <fullName evidence="1">Uncharacterized protein</fullName>
    </submittedName>
</protein>
<dbReference type="RefSeq" id="WP_006364789.1">
    <property type="nucleotide sequence ID" value="NZ_CP046313.1"/>
</dbReference>
<evidence type="ECO:0000313" key="3">
    <source>
        <dbReference type="Proteomes" id="UP000235670"/>
    </source>
</evidence>
<evidence type="ECO:0000313" key="1">
    <source>
        <dbReference type="EMBL" id="PMC53035.1"/>
    </source>
</evidence>
<sequence>MFIEIIKNYFSLSYLKTDKANCYNDVLLLLKHLTKISTKFDEYKIRIVNRKVDFFKYQEFNSVDDLIKLYQG</sequence>
<dbReference type="EMBL" id="PNGT01000001">
    <property type="protein sequence ID" value="PMC53035.1"/>
    <property type="molecule type" value="Genomic_DNA"/>
</dbReference>
<dbReference type="AlphaFoldDB" id="A0A2N6SGH0"/>
<reference evidence="2 4" key="2">
    <citation type="submission" date="2019-11" db="EMBL/GenBank/DDBJ databases">
        <title>FDA dAtabase for Regulatory Grade micrObial Sequences (FDA-ARGOS): Supporting development and validation of Infectious Disease Dx tests.</title>
        <authorList>
            <person name="Turner S."/>
            <person name="Byrd R."/>
            <person name="Tallon L."/>
            <person name="Sadzewicz L."/>
            <person name="Vavikolanu K."/>
            <person name="Mehta A."/>
            <person name="Aluvathingal J."/>
            <person name="Nadendla S."/>
            <person name="Myers T."/>
            <person name="Yan Y."/>
            <person name="Sichtig H."/>
        </authorList>
    </citation>
    <scope>NUCLEOTIDE SEQUENCE [LARGE SCALE GENOMIC DNA]</scope>
    <source>
        <strain evidence="2 4">FDAARGOS_742</strain>
    </source>
</reference>
<evidence type="ECO:0000313" key="2">
    <source>
        <dbReference type="EMBL" id="QGS07181.1"/>
    </source>
</evidence>
<proteinExistence type="predicted"/>
<dbReference type="EMBL" id="CP046313">
    <property type="protein sequence ID" value="QGS07181.1"/>
    <property type="molecule type" value="Genomic_DNA"/>
</dbReference>
<dbReference type="Proteomes" id="UP000235670">
    <property type="component" value="Unassembled WGS sequence"/>
</dbReference>
<name>A0A2N6SGH0_9BACL</name>
<accession>A0A2N6SGH0</accession>
<dbReference type="Proteomes" id="UP000427636">
    <property type="component" value="Chromosome"/>
</dbReference>
<gene>
    <name evidence="1" type="ORF">CJ218_00370</name>
    <name evidence="2" type="ORF">FOC50_02215</name>
</gene>
<keyword evidence="4" id="KW-1185">Reference proteome</keyword>
<evidence type="ECO:0000313" key="4">
    <source>
        <dbReference type="Proteomes" id="UP000427636"/>
    </source>
</evidence>